<dbReference type="PROSITE" id="PS50949">
    <property type="entry name" value="HTH_GNTR"/>
    <property type="match status" value="1"/>
</dbReference>
<dbReference type="GO" id="GO:0000976">
    <property type="term" value="F:transcription cis-regulatory region binding"/>
    <property type="evidence" value="ECO:0007669"/>
    <property type="project" value="TreeGrafter"/>
</dbReference>
<comment type="caution">
    <text evidence="5">The sequence shown here is derived from an EMBL/GenBank/DDBJ whole genome shotgun (WGS) entry which is preliminary data.</text>
</comment>
<dbReference type="SUPFAM" id="SSF53822">
    <property type="entry name" value="Periplasmic binding protein-like I"/>
    <property type="match status" value="1"/>
</dbReference>
<dbReference type="InterPro" id="IPR046335">
    <property type="entry name" value="LacI/GalR-like_sensor"/>
</dbReference>
<evidence type="ECO:0000256" key="2">
    <source>
        <dbReference type="ARBA" id="ARBA00023125"/>
    </source>
</evidence>
<dbReference type="SUPFAM" id="SSF46785">
    <property type="entry name" value="Winged helix' DNA-binding domain"/>
    <property type="match status" value="1"/>
</dbReference>
<evidence type="ECO:0000256" key="3">
    <source>
        <dbReference type="ARBA" id="ARBA00023163"/>
    </source>
</evidence>
<dbReference type="InterPro" id="IPR036390">
    <property type="entry name" value="WH_DNA-bd_sf"/>
</dbReference>
<keyword evidence="3" id="KW-0804">Transcription</keyword>
<dbReference type="InParanoid" id="A0A146G4V0"/>
<name>A0A146G4V0_TERSA</name>
<evidence type="ECO:0000256" key="1">
    <source>
        <dbReference type="ARBA" id="ARBA00023015"/>
    </source>
</evidence>
<proteinExistence type="predicted"/>
<dbReference type="Proteomes" id="UP000076023">
    <property type="component" value="Unassembled WGS sequence"/>
</dbReference>
<organism evidence="5 6">
    <name type="scientific">Terrimicrobium sacchariphilum</name>
    <dbReference type="NCBI Taxonomy" id="690879"/>
    <lineage>
        <taxon>Bacteria</taxon>
        <taxon>Pseudomonadati</taxon>
        <taxon>Verrucomicrobiota</taxon>
        <taxon>Terrimicrobiia</taxon>
        <taxon>Terrimicrobiales</taxon>
        <taxon>Terrimicrobiaceae</taxon>
        <taxon>Terrimicrobium</taxon>
    </lineage>
</organism>
<dbReference type="PANTHER" id="PTHR30146:SF109">
    <property type="entry name" value="HTH-TYPE TRANSCRIPTIONAL REGULATOR GALS"/>
    <property type="match status" value="1"/>
</dbReference>
<keyword evidence="6" id="KW-1185">Reference proteome</keyword>
<dbReference type="SMART" id="SM00345">
    <property type="entry name" value="HTH_GNTR"/>
    <property type="match status" value="1"/>
</dbReference>
<dbReference type="InterPro" id="IPR000524">
    <property type="entry name" value="Tscrpt_reg_HTH_GntR"/>
</dbReference>
<dbReference type="GO" id="GO:0003700">
    <property type="term" value="F:DNA-binding transcription factor activity"/>
    <property type="evidence" value="ECO:0007669"/>
    <property type="project" value="InterPro"/>
</dbReference>
<dbReference type="OrthoDB" id="9772505at2"/>
<dbReference type="InterPro" id="IPR028082">
    <property type="entry name" value="Peripla_BP_I"/>
</dbReference>
<dbReference type="CDD" id="cd07377">
    <property type="entry name" value="WHTH_GntR"/>
    <property type="match status" value="1"/>
</dbReference>
<protein>
    <submittedName>
        <fullName evidence="5">DNA-binding transcriptional regulator, LacI/PurR family</fullName>
    </submittedName>
</protein>
<sequence>MVSIPKKVHAVYSQVKGEILSGRWESGAKLPKEADLARQFGCSPGTVAKALAVLAHEGLVERRARAGTTVTYGKGDSTEKVLDAYAFIYPSDQHEGVWRTVKGFQDAATQAGRRVVMLSAGSDYLREMEMIARLSEFDVRGAVLFPVIQTPEDQVALSRLLVESRFPIVLAGMYLPGLGRTAVTTDGFHAGYTMTRHMLSRERRQVGFFSNYAWAPFMRDRYLGYRWALDEAGIPESADIVYLDPVMTPNFEDPLAESRTMARTYLQRAAGKVDAVVCADDLLALGCIEAAGERGLKVPGDLLVSGIDDYSSLPQISQVELTTYHIPFEEMGCRAFGVLDTLLGKEADQVGDVQLRGKLVIRRSA</sequence>
<gene>
    <name evidence="5" type="ORF">TSACC_2242</name>
</gene>
<dbReference type="AlphaFoldDB" id="A0A146G4V0"/>
<evidence type="ECO:0000259" key="4">
    <source>
        <dbReference type="PROSITE" id="PS50949"/>
    </source>
</evidence>
<evidence type="ECO:0000313" key="5">
    <source>
        <dbReference type="EMBL" id="GAT31848.1"/>
    </source>
</evidence>
<dbReference type="PANTHER" id="PTHR30146">
    <property type="entry name" value="LACI-RELATED TRANSCRIPTIONAL REPRESSOR"/>
    <property type="match status" value="1"/>
</dbReference>
<keyword evidence="1" id="KW-0805">Transcription regulation</keyword>
<dbReference type="Gene3D" id="1.10.10.10">
    <property type="entry name" value="Winged helix-like DNA-binding domain superfamily/Winged helix DNA-binding domain"/>
    <property type="match status" value="1"/>
</dbReference>
<reference evidence="6" key="1">
    <citation type="journal article" date="2017" name="Genome Announc.">
        <title>Draft Genome Sequence of Terrimicrobium sacchariphilum NM-5T, a Facultative Anaerobic Soil Bacterium of the Class Spartobacteria.</title>
        <authorList>
            <person name="Qiu Y.L."/>
            <person name="Tourlousse D.M."/>
            <person name="Matsuura N."/>
            <person name="Ohashi A."/>
            <person name="Sekiguchi Y."/>
        </authorList>
    </citation>
    <scope>NUCLEOTIDE SEQUENCE [LARGE SCALE GENOMIC DNA]</scope>
    <source>
        <strain evidence="6">NM-5</strain>
    </source>
</reference>
<dbReference type="InterPro" id="IPR036388">
    <property type="entry name" value="WH-like_DNA-bd_sf"/>
</dbReference>
<feature type="domain" description="HTH gntR-type" evidence="4">
    <location>
        <begin position="5"/>
        <end position="73"/>
    </location>
</feature>
<dbReference type="Gene3D" id="3.40.50.2300">
    <property type="match status" value="2"/>
</dbReference>
<dbReference type="Pfam" id="PF13377">
    <property type="entry name" value="Peripla_BP_3"/>
    <property type="match status" value="1"/>
</dbReference>
<dbReference type="RefSeq" id="WP_075077722.1">
    <property type="nucleotide sequence ID" value="NZ_BDCO01000002.1"/>
</dbReference>
<accession>A0A146G4V0</accession>
<dbReference type="CDD" id="cd06267">
    <property type="entry name" value="PBP1_LacI_sugar_binding-like"/>
    <property type="match status" value="1"/>
</dbReference>
<evidence type="ECO:0000313" key="6">
    <source>
        <dbReference type="Proteomes" id="UP000076023"/>
    </source>
</evidence>
<dbReference type="STRING" id="690879.TSACC_2242"/>
<keyword evidence="2 5" id="KW-0238">DNA-binding</keyword>
<dbReference type="EMBL" id="BDCO01000002">
    <property type="protein sequence ID" value="GAT31848.1"/>
    <property type="molecule type" value="Genomic_DNA"/>
</dbReference>
<dbReference type="Pfam" id="PF00392">
    <property type="entry name" value="GntR"/>
    <property type="match status" value="1"/>
</dbReference>